<sequence length="92" mass="10456">MTHACDACQKAHKKCVFFVHTFQPCGKRRSGSRFPSEDSFVVDNYESIPKREWTPQPQAGRWESFWTISPVLSSIDLSTAPPEPPSDCHFTP</sequence>
<evidence type="ECO:0000313" key="1">
    <source>
        <dbReference type="EMBL" id="MBW0482721.1"/>
    </source>
</evidence>
<dbReference type="EMBL" id="AVOT02006903">
    <property type="protein sequence ID" value="MBW0482721.1"/>
    <property type="molecule type" value="Genomic_DNA"/>
</dbReference>
<keyword evidence="2" id="KW-1185">Reference proteome</keyword>
<organism evidence="1 2">
    <name type="scientific">Austropuccinia psidii MF-1</name>
    <dbReference type="NCBI Taxonomy" id="1389203"/>
    <lineage>
        <taxon>Eukaryota</taxon>
        <taxon>Fungi</taxon>
        <taxon>Dikarya</taxon>
        <taxon>Basidiomycota</taxon>
        <taxon>Pucciniomycotina</taxon>
        <taxon>Pucciniomycetes</taxon>
        <taxon>Pucciniales</taxon>
        <taxon>Sphaerophragmiaceae</taxon>
        <taxon>Austropuccinia</taxon>
    </lineage>
</organism>
<evidence type="ECO:0000313" key="2">
    <source>
        <dbReference type="Proteomes" id="UP000765509"/>
    </source>
</evidence>
<comment type="caution">
    <text evidence="1">The sequence shown here is derived from an EMBL/GenBank/DDBJ whole genome shotgun (WGS) entry which is preliminary data.</text>
</comment>
<proteinExistence type="predicted"/>
<evidence type="ECO:0008006" key="3">
    <source>
        <dbReference type="Google" id="ProtNLM"/>
    </source>
</evidence>
<dbReference type="AlphaFoldDB" id="A0A9Q3CHF8"/>
<gene>
    <name evidence="1" type="ORF">O181_022436</name>
</gene>
<accession>A0A9Q3CHF8</accession>
<dbReference type="Proteomes" id="UP000765509">
    <property type="component" value="Unassembled WGS sequence"/>
</dbReference>
<reference evidence="1" key="1">
    <citation type="submission" date="2021-03" db="EMBL/GenBank/DDBJ databases">
        <title>Draft genome sequence of rust myrtle Austropuccinia psidii MF-1, a brazilian biotype.</title>
        <authorList>
            <person name="Quecine M.C."/>
            <person name="Pachon D.M.R."/>
            <person name="Bonatelli M.L."/>
            <person name="Correr F.H."/>
            <person name="Franceschini L.M."/>
            <person name="Leite T.F."/>
            <person name="Margarido G.R.A."/>
            <person name="Almeida C.A."/>
            <person name="Ferrarezi J.A."/>
            <person name="Labate C.A."/>
        </authorList>
    </citation>
    <scope>NUCLEOTIDE SEQUENCE</scope>
    <source>
        <strain evidence="1">MF-1</strain>
    </source>
</reference>
<name>A0A9Q3CHF8_9BASI</name>
<protein>
    <recommendedName>
        <fullName evidence="3">Zn(2)-C6 fungal-type domain-containing protein</fullName>
    </recommendedName>
</protein>